<dbReference type="OrthoDB" id="9809287at2"/>
<evidence type="ECO:0000313" key="2">
    <source>
        <dbReference type="EMBL" id="BBB14847.1"/>
    </source>
</evidence>
<dbReference type="SUPFAM" id="SSF51735">
    <property type="entry name" value="NAD(P)-binding Rossmann-fold domains"/>
    <property type="match status" value="1"/>
</dbReference>
<dbReference type="CDD" id="cd05344">
    <property type="entry name" value="BKR_like_SDR_like"/>
    <property type="match status" value="1"/>
</dbReference>
<dbReference type="PANTHER" id="PTHR42879">
    <property type="entry name" value="3-OXOACYL-(ACYL-CARRIER-PROTEIN) REDUCTASE"/>
    <property type="match status" value="1"/>
</dbReference>
<dbReference type="InterPro" id="IPR050259">
    <property type="entry name" value="SDR"/>
</dbReference>
<keyword evidence="3" id="KW-1185">Reference proteome</keyword>
<dbReference type="FunFam" id="3.40.50.720:FF:000084">
    <property type="entry name" value="Short-chain dehydrogenase reductase"/>
    <property type="match status" value="1"/>
</dbReference>
<evidence type="ECO:0000256" key="1">
    <source>
        <dbReference type="ARBA" id="ARBA00006484"/>
    </source>
</evidence>
<dbReference type="Proteomes" id="UP000282483">
    <property type="component" value="Chromosome"/>
</dbReference>
<dbReference type="PANTHER" id="PTHR42879:SF6">
    <property type="entry name" value="NADPH-DEPENDENT REDUCTASE BACG"/>
    <property type="match status" value="1"/>
</dbReference>
<proteinExistence type="inferred from homology"/>
<dbReference type="PRINTS" id="PR00081">
    <property type="entry name" value="GDHRDH"/>
</dbReference>
<dbReference type="InterPro" id="IPR002347">
    <property type="entry name" value="SDR_fam"/>
</dbReference>
<gene>
    <name evidence="2" type="ORF">RVIR1_03240</name>
</gene>
<name>A0A2Z5V6X7_9COXI</name>
<dbReference type="Pfam" id="PF13561">
    <property type="entry name" value="adh_short_C2"/>
    <property type="match status" value="1"/>
</dbReference>
<organism evidence="2 3">
    <name type="scientific">Candidatus Rickettsiella viridis</name>
    <dbReference type="NCBI Taxonomy" id="676208"/>
    <lineage>
        <taxon>Bacteria</taxon>
        <taxon>Pseudomonadati</taxon>
        <taxon>Pseudomonadota</taxon>
        <taxon>Gammaproteobacteria</taxon>
        <taxon>Legionellales</taxon>
        <taxon>Coxiellaceae</taxon>
        <taxon>Rickettsiella</taxon>
    </lineage>
</organism>
<dbReference type="Gene3D" id="3.40.50.720">
    <property type="entry name" value="NAD(P)-binding Rossmann-like Domain"/>
    <property type="match status" value="1"/>
</dbReference>
<dbReference type="AlphaFoldDB" id="A0A2Z5V6X7"/>
<dbReference type="InterPro" id="IPR036291">
    <property type="entry name" value="NAD(P)-bd_dom_sf"/>
</dbReference>
<comment type="similarity">
    <text evidence="1">Belongs to the short-chain dehydrogenases/reductases (SDR) family.</text>
</comment>
<reference evidence="2 3" key="1">
    <citation type="submission" date="2017-03" db="EMBL/GenBank/DDBJ databases">
        <title>The genome sequence of Candidatus Rickettsiella viridis.</title>
        <authorList>
            <person name="Nikoh N."/>
            <person name="Tsuchida T."/>
            <person name="Yamaguchi K."/>
            <person name="Maeda T."/>
            <person name="Shigenobu S."/>
            <person name="Fukatsu T."/>
        </authorList>
    </citation>
    <scope>NUCLEOTIDE SEQUENCE [LARGE SCALE GENOMIC DNA]</scope>
    <source>
        <strain evidence="2 3">Ap-RA04</strain>
    </source>
</reference>
<evidence type="ECO:0000313" key="3">
    <source>
        <dbReference type="Proteomes" id="UP000282483"/>
    </source>
</evidence>
<dbReference type="EMBL" id="AP018005">
    <property type="protein sequence ID" value="BBB14847.1"/>
    <property type="molecule type" value="Genomic_DNA"/>
</dbReference>
<dbReference type="KEGG" id="rvi:RVIR1_03240"/>
<accession>A0A2Z5V6X7</accession>
<sequence>MNLELKNKVILIAGASQGIGYATALAFAREGARVVICARDKETIEKAAKKIHDETKAEISATAVDLTQAETIQNWVESVLKQFKTIHVCITNIGGPPKGAFVDLDDKKWQEAFELTLMSAVRLSRAVIPSMKEQKWGRIIHLCSSSVRNPIANLGLSNSIRSAVVALSKTQADELAKDNILVNSILTGWTRTEQTNHILETMAKNAKLSTEEVIAKRESVIPLGRMGKPEEIAAPIVFLSSAGANFITGSTITVDGGESRFPF</sequence>
<dbReference type="RefSeq" id="WP_126322359.1">
    <property type="nucleotide sequence ID" value="NZ_AP018005.1"/>
</dbReference>
<protein>
    <submittedName>
        <fullName evidence="2">Short-chain dehydrogenase/reductase SDR</fullName>
    </submittedName>
</protein>